<dbReference type="STRING" id="38300.SPRI_6841"/>
<dbReference type="InterPro" id="IPR050388">
    <property type="entry name" value="ABC_Ni/Peptide_Import"/>
</dbReference>
<evidence type="ECO:0000313" key="8">
    <source>
        <dbReference type="EMBL" id="ALC25147.1"/>
    </source>
</evidence>
<dbReference type="PANTHER" id="PTHR43297:SF2">
    <property type="entry name" value="DIPEPTIDE TRANSPORT ATP-BINDING PROTEIN DPPD"/>
    <property type="match status" value="1"/>
</dbReference>
<evidence type="ECO:0000256" key="5">
    <source>
        <dbReference type="ARBA" id="ARBA00022741"/>
    </source>
</evidence>
<dbReference type="GO" id="GO:0015833">
    <property type="term" value="P:peptide transport"/>
    <property type="evidence" value="ECO:0007669"/>
    <property type="project" value="InterPro"/>
</dbReference>
<protein>
    <submittedName>
        <fullName evidence="8">Peptide ABC transporter ATP-binding protein</fullName>
    </submittedName>
</protein>
<evidence type="ECO:0000256" key="3">
    <source>
        <dbReference type="ARBA" id="ARBA00022448"/>
    </source>
</evidence>
<dbReference type="PROSITE" id="PS00211">
    <property type="entry name" value="ABC_TRANSPORTER_1"/>
    <property type="match status" value="1"/>
</dbReference>
<organism evidence="8">
    <name type="scientific">Streptomyces pristinaespiralis</name>
    <dbReference type="NCBI Taxonomy" id="38300"/>
    <lineage>
        <taxon>Bacteria</taxon>
        <taxon>Bacillati</taxon>
        <taxon>Actinomycetota</taxon>
        <taxon>Actinomycetes</taxon>
        <taxon>Kitasatosporales</taxon>
        <taxon>Streptomycetaceae</taxon>
        <taxon>Streptomyces</taxon>
    </lineage>
</organism>
<accession>A0A0M4DM33</accession>
<keyword evidence="5" id="KW-0547">Nucleotide-binding</keyword>
<comment type="similarity">
    <text evidence="2">Belongs to the ABC transporter superfamily.</text>
</comment>
<evidence type="ECO:0000256" key="7">
    <source>
        <dbReference type="ARBA" id="ARBA00023136"/>
    </source>
</evidence>
<evidence type="ECO:0000256" key="2">
    <source>
        <dbReference type="ARBA" id="ARBA00005417"/>
    </source>
</evidence>
<evidence type="ECO:0000256" key="4">
    <source>
        <dbReference type="ARBA" id="ARBA00022475"/>
    </source>
</evidence>
<dbReference type="InterPro" id="IPR027417">
    <property type="entry name" value="P-loop_NTPase"/>
</dbReference>
<dbReference type="Gene3D" id="3.40.50.300">
    <property type="entry name" value="P-loop containing nucleotide triphosphate hydrolases"/>
    <property type="match status" value="1"/>
</dbReference>
<dbReference type="EMBL" id="CP011340">
    <property type="protein sequence ID" value="ALC25147.1"/>
    <property type="molecule type" value="Genomic_DNA"/>
</dbReference>
<dbReference type="RefSeq" id="WP_037775487.1">
    <property type="nucleotide sequence ID" value="NZ_CP011340.1"/>
</dbReference>
<dbReference type="PANTHER" id="PTHR43297">
    <property type="entry name" value="OLIGOPEPTIDE TRANSPORT ATP-BINDING PROTEIN APPD"/>
    <property type="match status" value="1"/>
</dbReference>
<keyword evidence="3" id="KW-0813">Transport</keyword>
<evidence type="ECO:0000256" key="1">
    <source>
        <dbReference type="ARBA" id="ARBA00004202"/>
    </source>
</evidence>
<keyword evidence="7" id="KW-0472">Membrane</keyword>
<dbReference type="GO" id="GO:0016887">
    <property type="term" value="F:ATP hydrolysis activity"/>
    <property type="evidence" value="ECO:0007669"/>
    <property type="project" value="InterPro"/>
</dbReference>
<dbReference type="GO" id="GO:0005886">
    <property type="term" value="C:plasma membrane"/>
    <property type="evidence" value="ECO:0007669"/>
    <property type="project" value="UniProtKB-SubCell"/>
</dbReference>
<dbReference type="InterPro" id="IPR013563">
    <property type="entry name" value="Oligopep_ABC_C"/>
</dbReference>
<dbReference type="CDD" id="cd03257">
    <property type="entry name" value="ABC_NikE_OppD_transporters"/>
    <property type="match status" value="1"/>
</dbReference>
<dbReference type="AlphaFoldDB" id="A0A0M4DM33"/>
<dbReference type="PATRIC" id="fig|38300.4.peg.7160"/>
<keyword evidence="6 8" id="KW-0067">ATP-binding</keyword>
<dbReference type="KEGG" id="spri:SPRI_6841"/>
<dbReference type="Proteomes" id="UP000060513">
    <property type="component" value="Chromosome"/>
</dbReference>
<reference evidence="8 9" key="1">
    <citation type="submission" date="2015-08" db="EMBL/GenBank/DDBJ databases">
        <title>Genome sequence of the pristinamycin over-producing bacterium Streptomyces pristinaespiralis HCCB10218.</title>
        <authorList>
            <person name="Tian J."/>
            <person name="Yang J."/>
            <person name="Li L."/>
            <person name="Ruan L."/>
            <person name="Wei W."/>
            <person name="Zheng G."/>
            <person name="Wei Z."/>
            <person name="Yang S."/>
            <person name="Ge M."/>
            <person name="Jiang W."/>
            <person name="Lu Y."/>
        </authorList>
    </citation>
    <scope>NUCLEOTIDE SEQUENCE [LARGE SCALE GENOMIC DNA]</scope>
    <source>
        <strain evidence="8 9">HCCB 10218</strain>
    </source>
</reference>
<keyword evidence="4" id="KW-1003">Cell membrane</keyword>
<name>A0A0M4DM33_STRPR</name>
<dbReference type="PROSITE" id="PS50893">
    <property type="entry name" value="ABC_TRANSPORTER_2"/>
    <property type="match status" value="1"/>
</dbReference>
<comment type="subcellular location">
    <subcellularLocation>
        <location evidence="1">Cell membrane</location>
        <topology evidence="1">Peripheral membrane protein</topology>
    </subcellularLocation>
</comment>
<evidence type="ECO:0000313" key="9">
    <source>
        <dbReference type="Proteomes" id="UP000060513"/>
    </source>
</evidence>
<dbReference type="InterPro" id="IPR003593">
    <property type="entry name" value="AAA+_ATPase"/>
</dbReference>
<dbReference type="SMART" id="SM00382">
    <property type="entry name" value="AAA"/>
    <property type="match status" value="1"/>
</dbReference>
<dbReference type="OrthoDB" id="8036461at2"/>
<dbReference type="GO" id="GO:0005524">
    <property type="term" value="F:ATP binding"/>
    <property type="evidence" value="ECO:0007669"/>
    <property type="project" value="UniProtKB-KW"/>
</dbReference>
<dbReference type="Pfam" id="PF08352">
    <property type="entry name" value="oligo_HPY"/>
    <property type="match status" value="1"/>
</dbReference>
<dbReference type="InterPro" id="IPR003439">
    <property type="entry name" value="ABC_transporter-like_ATP-bd"/>
</dbReference>
<proteinExistence type="inferred from homology"/>
<gene>
    <name evidence="8" type="ORF">SPRI_6841</name>
</gene>
<dbReference type="GeneID" id="97232124"/>
<evidence type="ECO:0000256" key="6">
    <source>
        <dbReference type="ARBA" id="ARBA00022840"/>
    </source>
</evidence>
<dbReference type="Pfam" id="PF00005">
    <property type="entry name" value="ABC_tran"/>
    <property type="match status" value="1"/>
</dbReference>
<dbReference type="SUPFAM" id="SSF52540">
    <property type="entry name" value="P-loop containing nucleoside triphosphate hydrolases"/>
    <property type="match status" value="1"/>
</dbReference>
<sequence length="344" mass="35690">MSGRATLLSVRDLRVGFPAGGREAEVAAVRGLSFDVREGESLALVGESGAGKSLTARVLLGMAPHGAATSGSVRLWDQELLGAPRSSYAGLWGRRIALVPQDALSVLSPVHTVGDQLAAAVRSVSGLGRRQARAAAVAALDRVGIADAAGRASAYPHEFSGGMRQRVVIAMATVNEPELVVADEPTTALDPAVQEQVLGVLASLRETTGAALVLVTHDLGAVARHADRILVMYAGSPMESGTAEQVLTRPRNPYTAGLLASLPPDRPVTDRRLPSIGGAPPSSSELSRLAGCVFAPRCPLAGEPCRTHEPEPMATDDAGHLVSCHRWPDVPASARDLFPLNGAA</sequence>
<dbReference type="NCBIfam" id="TIGR01727">
    <property type="entry name" value="oligo_HPY"/>
    <property type="match status" value="1"/>
</dbReference>
<dbReference type="InterPro" id="IPR017871">
    <property type="entry name" value="ABC_transporter-like_CS"/>
</dbReference>